<accession>A0A366DUL2</accession>
<sequence length="436" mass="47392">MATFLFASVAIEAHTTNPMPIAARLVERGHTVLWYAGNAFHDRLARTGAKPLPYVEAPDFSGVDMFQFFPEFRGMSGPKMIGKGFAEIFVGHAPQRVADLRRILADHPVDAMLTEGLSYGVGMASELENIPWATFADGPLPYDDPDTPPFGPGLLPMRGPLGPLRNRVIRAAAARLIFADAERTYRRVRADLGLPPDPKPALAALMSPMLHLQACTPSFEYPHRDLPAHVHWIGALRPDPPAWEPPEWWSELAREERPLVHVTQGSLRNDLDELIVPALRGLDGEPVRVVVTTGGPSRTEVERAYGGHLPANCVVAEWIPYGILLARANVFVTNGGYTGVTLALAHGVPIVQAGTTEEKAENAARIQWSGAGLRLGKTHPAPGRVRDAVRRVLTEPGFRAAAGKIRDEMAEHDAANESADLLEKLAATRKPVARTA</sequence>
<dbReference type="GO" id="GO:0016020">
    <property type="term" value="C:membrane"/>
    <property type="evidence" value="ECO:0007669"/>
    <property type="project" value="GOC"/>
</dbReference>
<reference evidence="3 4" key="1">
    <citation type="submission" date="2018-06" db="EMBL/GenBank/DDBJ databases">
        <title>Genomic Encyclopedia of Type Strains, Phase IV (KMG-IV): sequencing the most valuable type-strain genomes for metagenomic binning, comparative biology and taxonomic classification.</title>
        <authorList>
            <person name="Goeker M."/>
        </authorList>
    </citation>
    <scope>NUCLEOTIDE SEQUENCE [LARGE SCALE GENOMIC DNA]</scope>
    <source>
        <strain evidence="3 4">DSM 44599</strain>
    </source>
</reference>
<gene>
    <name evidence="3" type="ORF">DFR74_103546</name>
</gene>
<dbReference type="GO" id="GO:0008194">
    <property type="term" value="F:UDP-glycosyltransferase activity"/>
    <property type="evidence" value="ECO:0007669"/>
    <property type="project" value="InterPro"/>
</dbReference>
<dbReference type="PANTHER" id="PTHR21015:SF22">
    <property type="entry name" value="GLYCOSYLTRANSFERASE"/>
    <property type="match status" value="1"/>
</dbReference>
<dbReference type="Proteomes" id="UP000252586">
    <property type="component" value="Unassembled WGS sequence"/>
</dbReference>
<dbReference type="InterPro" id="IPR002213">
    <property type="entry name" value="UDP_glucos_trans"/>
</dbReference>
<keyword evidence="4" id="KW-1185">Reference proteome</keyword>
<dbReference type="RefSeq" id="WP_067513865.1">
    <property type="nucleotide sequence ID" value="NZ_QNRE01000003.1"/>
</dbReference>
<name>A0A366DUL2_9NOCA</name>
<feature type="domain" description="Erythromycin biosynthesis protein CIII-like C-terminal" evidence="2">
    <location>
        <begin position="304"/>
        <end position="424"/>
    </location>
</feature>
<dbReference type="FunFam" id="3.40.50.2000:FF:000072">
    <property type="entry name" value="Glycosyl transferase"/>
    <property type="match status" value="1"/>
</dbReference>
<evidence type="ECO:0000313" key="3">
    <source>
        <dbReference type="EMBL" id="RBO92898.1"/>
    </source>
</evidence>
<protein>
    <submittedName>
        <fullName evidence="3">UDP:flavonoid glycosyltransferase YjiC (YdhE family)</fullName>
    </submittedName>
</protein>
<organism evidence="3 4">
    <name type="scientific">Nocardia puris</name>
    <dbReference type="NCBI Taxonomy" id="208602"/>
    <lineage>
        <taxon>Bacteria</taxon>
        <taxon>Bacillati</taxon>
        <taxon>Actinomycetota</taxon>
        <taxon>Actinomycetes</taxon>
        <taxon>Mycobacteriales</taxon>
        <taxon>Nocardiaceae</taxon>
        <taxon>Nocardia</taxon>
    </lineage>
</organism>
<dbReference type="Gene3D" id="3.40.50.2000">
    <property type="entry name" value="Glycogen Phosphorylase B"/>
    <property type="match status" value="2"/>
</dbReference>
<dbReference type="InterPro" id="IPR010610">
    <property type="entry name" value="EryCIII-like_C"/>
</dbReference>
<proteinExistence type="predicted"/>
<dbReference type="OrthoDB" id="6620093at2"/>
<dbReference type="EMBL" id="QNRE01000003">
    <property type="protein sequence ID" value="RBO92898.1"/>
    <property type="molecule type" value="Genomic_DNA"/>
</dbReference>
<dbReference type="PANTHER" id="PTHR21015">
    <property type="entry name" value="UDP-N-ACETYLGLUCOSAMINE--N-ACETYLMURAMYL-(PENTAPEPTIDE) PYROPHOSPHORYL-UNDECAPRENOL N-ACETYLGLUCOSAMINE TRANSFERASE 1"/>
    <property type="match status" value="1"/>
</dbReference>
<evidence type="ECO:0000256" key="1">
    <source>
        <dbReference type="ARBA" id="ARBA00022679"/>
    </source>
</evidence>
<dbReference type="STRING" id="1210090.GCA_001613185_06283"/>
<evidence type="ECO:0000259" key="2">
    <source>
        <dbReference type="Pfam" id="PF06722"/>
    </source>
</evidence>
<dbReference type="Pfam" id="PF06722">
    <property type="entry name" value="EryCIII-like_C"/>
    <property type="match status" value="1"/>
</dbReference>
<dbReference type="CDD" id="cd03784">
    <property type="entry name" value="GT1_Gtf-like"/>
    <property type="match status" value="1"/>
</dbReference>
<dbReference type="SUPFAM" id="SSF53756">
    <property type="entry name" value="UDP-Glycosyltransferase/glycogen phosphorylase"/>
    <property type="match status" value="1"/>
</dbReference>
<dbReference type="GO" id="GO:0009247">
    <property type="term" value="P:glycolipid biosynthetic process"/>
    <property type="evidence" value="ECO:0007669"/>
    <property type="project" value="UniProtKB-ARBA"/>
</dbReference>
<keyword evidence="1 3" id="KW-0808">Transferase</keyword>
<comment type="caution">
    <text evidence="3">The sequence shown here is derived from an EMBL/GenBank/DDBJ whole genome shotgun (WGS) entry which is preliminary data.</text>
</comment>
<dbReference type="GO" id="GO:0016758">
    <property type="term" value="F:hexosyltransferase activity"/>
    <property type="evidence" value="ECO:0007669"/>
    <property type="project" value="UniProtKB-ARBA"/>
</dbReference>
<evidence type="ECO:0000313" key="4">
    <source>
        <dbReference type="Proteomes" id="UP000252586"/>
    </source>
</evidence>
<dbReference type="AlphaFoldDB" id="A0A366DUL2"/>